<feature type="region of interest" description="Disordered" evidence="1">
    <location>
        <begin position="105"/>
        <end position="132"/>
    </location>
</feature>
<dbReference type="AlphaFoldDB" id="A0A2P6MNP0"/>
<comment type="caution">
    <text evidence="3">The sequence shown here is derived from an EMBL/GenBank/DDBJ whole genome shotgun (WGS) entry which is preliminary data.</text>
</comment>
<dbReference type="EMBL" id="MDYQ01000635">
    <property type="protein sequence ID" value="PRP73302.1"/>
    <property type="molecule type" value="Genomic_DNA"/>
</dbReference>
<dbReference type="Proteomes" id="UP000241769">
    <property type="component" value="Unassembled WGS sequence"/>
</dbReference>
<sequence>MHYALKLNSRSDLALILGVLKQYCSAEESDDPYTMHLWSHIDPIPNVAYKPCLLATTPLFTQPLCVVRVLWQAVTATDLLQSINNTFLFINDYIYRDIHTGIAKPAESKSIESQRSSSKLGSERSAAVQALH</sequence>
<proteinExistence type="predicted"/>
<evidence type="ECO:0000313" key="4">
    <source>
        <dbReference type="Proteomes" id="UP000241769"/>
    </source>
</evidence>
<name>A0A2P6MNP0_9EUKA</name>
<protein>
    <submittedName>
        <fullName evidence="3">Uncharacterized protein</fullName>
    </submittedName>
</protein>
<keyword evidence="4" id="KW-1185">Reference proteome</keyword>
<keyword evidence="2" id="KW-0732">Signal</keyword>
<evidence type="ECO:0000256" key="1">
    <source>
        <dbReference type="SAM" id="MobiDB-lite"/>
    </source>
</evidence>
<gene>
    <name evidence="3" type="ORF">PROFUN_16808</name>
</gene>
<dbReference type="InParanoid" id="A0A2P6MNP0"/>
<feature type="signal peptide" evidence="2">
    <location>
        <begin position="1"/>
        <end position="26"/>
    </location>
</feature>
<evidence type="ECO:0000313" key="3">
    <source>
        <dbReference type="EMBL" id="PRP73302.1"/>
    </source>
</evidence>
<feature type="chain" id="PRO_5015165585" evidence="2">
    <location>
        <begin position="27"/>
        <end position="132"/>
    </location>
</feature>
<accession>A0A2P6MNP0</accession>
<evidence type="ECO:0000256" key="2">
    <source>
        <dbReference type="SAM" id="SignalP"/>
    </source>
</evidence>
<organism evidence="3 4">
    <name type="scientific">Planoprotostelium fungivorum</name>
    <dbReference type="NCBI Taxonomy" id="1890364"/>
    <lineage>
        <taxon>Eukaryota</taxon>
        <taxon>Amoebozoa</taxon>
        <taxon>Evosea</taxon>
        <taxon>Variosea</taxon>
        <taxon>Cavosteliida</taxon>
        <taxon>Cavosteliaceae</taxon>
        <taxon>Planoprotostelium</taxon>
    </lineage>
</organism>
<reference evidence="3 4" key="1">
    <citation type="journal article" date="2018" name="Genome Biol. Evol.">
        <title>Multiple Roots of Fruiting Body Formation in Amoebozoa.</title>
        <authorList>
            <person name="Hillmann F."/>
            <person name="Forbes G."/>
            <person name="Novohradska S."/>
            <person name="Ferling I."/>
            <person name="Riege K."/>
            <person name="Groth M."/>
            <person name="Westermann M."/>
            <person name="Marz M."/>
            <person name="Spaller T."/>
            <person name="Winckler T."/>
            <person name="Schaap P."/>
            <person name="Glockner G."/>
        </authorList>
    </citation>
    <scope>NUCLEOTIDE SEQUENCE [LARGE SCALE GENOMIC DNA]</scope>
    <source>
        <strain evidence="3 4">Jena</strain>
    </source>
</reference>